<reference evidence="2" key="1">
    <citation type="submission" date="2021-04" db="EMBL/GenBank/DDBJ databases">
        <authorList>
            <person name="Cornetti L."/>
        </authorList>
    </citation>
    <scope>NUCLEOTIDE SEQUENCE</scope>
</reference>
<proteinExistence type="inferred from homology"/>
<dbReference type="InterPro" id="IPR008709">
    <property type="entry name" value="Neurochondrin"/>
</dbReference>
<evidence type="ECO:0000256" key="1">
    <source>
        <dbReference type="ARBA" id="ARBA00006927"/>
    </source>
</evidence>
<dbReference type="GO" id="GO:0048168">
    <property type="term" value="P:regulation of neuronal synaptic plasticity"/>
    <property type="evidence" value="ECO:0007669"/>
    <property type="project" value="TreeGrafter"/>
</dbReference>
<dbReference type="Pfam" id="PF05536">
    <property type="entry name" value="Neurochondrin"/>
    <property type="match status" value="1"/>
</dbReference>
<comment type="similarity">
    <text evidence="1">Belongs to the neurochondrin family.</text>
</comment>
<evidence type="ECO:0000313" key="2">
    <source>
        <dbReference type="EMBL" id="CAG4645382.1"/>
    </source>
</evidence>
<dbReference type="GO" id="GO:0031175">
    <property type="term" value="P:neuron projection development"/>
    <property type="evidence" value="ECO:0007669"/>
    <property type="project" value="TreeGrafter"/>
</dbReference>
<dbReference type="PANTHER" id="PTHR13109">
    <property type="entry name" value="NEUROCHONDRIN"/>
    <property type="match status" value="1"/>
</dbReference>
<protein>
    <submittedName>
        <fullName evidence="2">EOG090X0266</fullName>
    </submittedName>
</protein>
<dbReference type="EMBL" id="OC988727">
    <property type="protein sequence ID" value="CAG4645382.1"/>
    <property type="molecule type" value="Genomic_DNA"/>
</dbReference>
<organism evidence="2">
    <name type="scientific">Lynceus sp. MCZ IZ 141354</name>
    <dbReference type="NCBI Taxonomy" id="1930659"/>
    <lineage>
        <taxon>Eukaryota</taxon>
        <taxon>Metazoa</taxon>
        <taxon>Ecdysozoa</taxon>
        <taxon>Arthropoda</taxon>
        <taxon>Crustacea</taxon>
        <taxon>Branchiopoda</taxon>
        <taxon>Diplostraca</taxon>
        <taxon>Laevicaudata</taxon>
        <taxon>Lynceidae</taxon>
        <taxon>Lynceus</taxon>
    </lineage>
</organism>
<dbReference type="GO" id="GO:0030425">
    <property type="term" value="C:dendrite"/>
    <property type="evidence" value="ECO:0007669"/>
    <property type="project" value="TreeGrafter"/>
</dbReference>
<dbReference type="AlphaFoldDB" id="A0A9N6WQX0"/>
<accession>A0A9N6WQX0</accession>
<sequence>MDIDEDSIMVIDDSYACFDAIVSTKEGCKAMIEQGAFEKLTVVYVEELFKHDVALKLLSVLVNQNEGFWQEERVLCFHQILHRLSYEFYRDSGENKAMLCGYLARFLLNAPEIKKQDIVRRDWAKITLKGISDILSSKVNQSLRDPALHCAARLLELQGLEWSLSVGDVPKQFLLLLVNLACVEIRMKLEERTLAEAMTGGELLMSCYTIVELFISFMVTTPFSQFDDKQRDQVFCALKGAVNAVLEFFSHIVPSLTDNPFNSEDPVTHFLCASLRIVGAWFAEETSALNVNLELVPFYLNICKSLFQQKRANPSISLDPMRFMLPGFCHMIVEDDCRKILLQEKLHEILYEYLVYHWEAFYKWAEKQPNAPSDWLHRETEDESDEKQPLSHDSEAALCLICSILMNICVVQPQLVTEELVFSQLLKFCFLRIPELSKKTSHVVLFGNLAVLGLMVLRYHTWKVREGDSTVLKYIQGVLGFLWDAHNTEESAEARALVIAIRYKKYWPDLAELWFLGMQNLSNVLPNIPWVTDFIMDSGWPQEILKMLARIDKRGLDGATRQAYEDFLVCLARTSPKVVAVLHQNGVKTVCRNHTMKQLLQVVENIRTT</sequence>
<gene>
    <name evidence="2" type="primary">EOG090X0266</name>
</gene>
<name>A0A9N6WQX0_9CRUS</name>
<dbReference type="PANTHER" id="PTHR13109:SF7">
    <property type="entry name" value="NEUROCHONDRIN"/>
    <property type="match status" value="1"/>
</dbReference>